<proteinExistence type="predicted"/>
<dbReference type="EMBL" id="MU006245">
    <property type="protein sequence ID" value="KAF2819423.1"/>
    <property type="molecule type" value="Genomic_DNA"/>
</dbReference>
<evidence type="ECO:0000313" key="2">
    <source>
        <dbReference type="EMBL" id="KAF2819423.1"/>
    </source>
</evidence>
<evidence type="ECO:0000256" key="1">
    <source>
        <dbReference type="SAM" id="MobiDB-lite"/>
    </source>
</evidence>
<reference evidence="2" key="1">
    <citation type="journal article" date="2020" name="Stud. Mycol.">
        <title>101 Dothideomycetes genomes: a test case for predicting lifestyles and emergence of pathogens.</title>
        <authorList>
            <person name="Haridas S."/>
            <person name="Albert R."/>
            <person name="Binder M."/>
            <person name="Bloem J."/>
            <person name="Labutti K."/>
            <person name="Salamov A."/>
            <person name="Andreopoulos B."/>
            <person name="Baker S."/>
            <person name="Barry K."/>
            <person name="Bills G."/>
            <person name="Bluhm B."/>
            <person name="Cannon C."/>
            <person name="Castanera R."/>
            <person name="Culley D."/>
            <person name="Daum C."/>
            <person name="Ezra D."/>
            <person name="Gonzalez J."/>
            <person name="Henrissat B."/>
            <person name="Kuo A."/>
            <person name="Liang C."/>
            <person name="Lipzen A."/>
            <person name="Lutzoni F."/>
            <person name="Magnuson J."/>
            <person name="Mondo S."/>
            <person name="Nolan M."/>
            <person name="Ohm R."/>
            <person name="Pangilinan J."/>
            <person name="Park H.-J."/>
            <person name="Ramirez L."/>
            <person name="Alfaro M."/>
            <person name="Sun H."/>
            <person name="Tritt A."/>
            <person name="Yoshinaga Y."/>
            <person name="Zwiers L.-H."/>
            <person name="Turgeon B."/>
            <person name="Goodwin S."/>
            <person name="Spatafora J."/>
            <person name="Crous P."/>
            <person name="Grigoriev I."/>
        </authorList>
    </citation>
    <scope>NUCLEOTIDE SEQUENCE</scope>
    <source>
        <strain evidence="2">CBS 113818</strain>
    </source>
</reference>
<dbReference type="AlphaFoldDB" id="A0A6A6ZFE5"/>
<sequence>MAIVQPANPIYHDPTPGRTRTRRSSSRMSFVSSLSRSGSHLDSPRALCPKDGDAFSYDPAHLRTWYLPQDVWDRLPTELQSSLTAVQHSGAAVLTGFARLDQHTEGKLPGDDLLPQLDELPPPKLRTASDASSVFQSDSSGSTTGSPASQSGCASPLTSSFAQSQTMSPLSPVSLGPPADPLDKRNRSRERSFSTPLEPHDAYYATELSHLRTEALPRLRHLGLKVDTEWCAKRSGHVSPEDIEVFEKWWAEKKCTIAILNEKGKRLATTLGLAATGLGWCAP</sequence>
<protein>
    <submittedName>
        <fullName evidence="2">Uncharacterized protein</fullName>
    </submittedName>
</protein>
<feature type="compositionally biased region" description="Polar residues" evidence="1">
    <location>
        <begin position="143"/>
        <end position="171"/>
    </location>
</feature>
<keyword evidence="3" id="KW-1185">Reference proteome</keyword>
<feature type="compositionally biased region" description="Low complexity" evidence="1">
    <location>
        <begin position="128"/>
        <end position="142"/>
    </location>
</feature>
<feature type="compositionally biased region" description="Basic and acidic residues" evidence="1">
    <location>
        <begin position="181"/>
        <end position="192"/>
    </location>
</feature>
<evidence type="ECO:0000313" key="3">
    <source>
        <dbReference type="Proteomes" id="UP000799424"/>
    </source>
</evidence>
<dbReference type="OrthoDB" id="3898724at2759"/>
<gene>
    <name evidence="2" type="ORF">CC86DRAFT_307471</name>
</gene>
<feature type="region of interest" description="Disordered" evidence="1">
    <location>
        <begin position="106"/>
        <end position="196"/>
    </location>
</feature>
<accession>A0A6A6ZFE5</accession>
<dbReference type="Proteomes" id="UP000799424">
    <property type="component" value="Unassembled WGS sequence"/>
</dbReference>
<feature type="region of interest" description="Disordered" evidence="1">
    <location>
        <begin position="1"/>
        <end position="45"/>
    </location>
</feature>
<organism evidence="2 3">
    <name type="scientific">Ophiobolus disseminans</name>
    <dbReference type="NCBI Taxonomy" id="1469910"/>
    <lineage>
        <taxon>Eukaryota</taxon>
        <taxon>Fungi</taxon>
        <taxon>Dikarya</taxon>
        <taxon>Ascomycota</taxon>
        <taxon>Pezizomycotina</taxon>
        <taxon>Dothideomycetes</taxon>
        <taxon>Pleosporomycetidae</taxon>
        <taxon>Pleosporales</taxon>
        <taxon>Pleosporineae</taxon>
        <taxon>Phaeosphaeriaceae</taxon>
        <taxon>Ophiobolus</taxon>
    </lineage>
</organism>
<feature type="compositionally biased region" description="Low complexity" evidence="1">
    <location>
        <begin position="26"/>
        <end position="38"/>
    </location>
</feature>
<name>A0A6A6ZFE5_9PLEO</name>